<dbReference type="InterPro" id="IPR050090">
    <property type="entry name" value="Tyrosine_recombinase_XerCD"/>
</dbReference>
<evidence type="ECO:0000313" key="4">
    <source>
        <dbReference type="EMBL" id="AZS73884.1"/>
    </source>
</evidence>
<name>A0A3S9YG64_9ACTN</name>
<dbReference type="EMBL" id="CP029042">
    <property type="protein sequence ID" value="AZS73884.1"/>
    <property type="molecule type" value="Genomic_DNA"/>
</dbReference>
<dbReference type="AlphaFoldDB" id="A0A3S9YG64"/>
<evidence type="ECO:0000259" key="3">
    <source>
        <dbReference type="PROSITE" id="PS51898"/>
    </source>
</evidence>
<keyword evidence="1" id="KW-0238">DNA-binding</keyword>
<dbReference type="Gene3D" id="1.10.443.10">
    <property type="entry name" value="Intergrase catalytic core"/>
    <property type="match status" value="1"/>
</dbReference>
<dbReference type="GO" id="GO:0006310">
    <property type="term" value="P:DNA recombination"/>
    <property type="evidence" value="ECO:0007669"/>
    <property type="project" value="UniProtKB-KW"/>
</dbReference>
<evidence type="ECO:0000256" key="2">
    <source>
        <dbReference type="ARBA" id="ARBA00023172"/>
    </source>
</evidence>
<keyword evidence="2" id="KW-0233">DNA recombination</keyword>
<dbReference type="PANTHER" id="PTHR30349:SF81">
    <property type="entry name" value="TYROSINE RECOMBINASE XERC"/>
    <property type="match status" value="1"/>
</dbReference>
<dbReference type="InterPro" id="IPR010998">
    <property type="entry name" value="Integrase_recombinase_N"/>
</dbReference>
<proteinExistence type="predicted"/>
<dbReference type="PANTHER" id="PTHR30349">
    <property type="entry name" value="PHAGE INTEGRASE-RELATED"/>
    <property type="match status" value="1"/>
</dbReference>
<dbReference type="CDD" id="cd00397">
    <property type="entry name" value="DNA_BRE_C"/>
    <property type="match status" value="1"/>
</dbReference>
<dbReference type="Proteomes" id="UP000275579">
    <property type="component" value="Chromosome"/>
</dbReference>
<dbReference type="SUPFAM" id="SSF56349">
    <property type="entry name" value="DNA breaking-rejoining enzymes"/>
    <property type="match status" value="1"/>
</dbReference>
<dbReference type="Gene3D" id="1.10.150.130">
    <property type="match status" value="1"/>
</dbReference>
<protein>
    <submittedName>
        <fullName evidence="4">Integrase</fullName>
    </submittedName>
</protein>
<organism evidence="4 5">
    <name type="scientific">Streptomyces lydicus</name>
    <dbReference type="NCBI Taxonomy" id="47763"/>
    <lineage>
        <taxon>Bacteria</taxon>
        <taxon>Bacillati</taxon>
        <taxon>Actinomycetota</taxon>
        <taxon>Actinomycetes</taxon>
        <taxon>Kitasatosporales</taxon>
        <taxon>Streptomycetaceae</taxon>
        <taxon>Streptomyces</taxon>
    </lineage>
</organism>
<reference evidence="4 5" key="1">
    <citation type="submission" date="2018-04" db="EMBL/GenBank/DDBJ databases">
        <title>Complete genome sequences of Streptomyces lydicus strain WYEC and characterization of antagonistic properties of biological control agents.</title>
        <authorList>
            <person name="Mariita R.M."/>
            <person name="Sello J.K."/>
        </authorList>
    </citation>
    <scope>NUCLEOTIDE SEQUENCE [LARGE SCALE GENOMIC DNA]</scope>
    <source>
        <strain evidence="4 5">WYEC 108</strain>
    </source>
</reference>
<gene>
    <name evidence="4" type="ORF">DDE74_25710</name>
</gene>
<dbReference type="InterPro" id="IPR002104">
    <property type="entry name" value="Integrase_catalytic"/>
</dbReference>
<sequence>MVGVEELRDLSALVVPRVGEVVEDPSDLVEPVRLVDGSCVVVEAVRAYLRDLRASGRSAASLRSYALALLRWFRFLWAVEVAWDRAGRAEARDFMVWLSTVEKPVRPRRAGTPRPGSVNAVTRKAYPGTRYAPRTRRHNRAVVNAFYEFHRDWGTGPLVNPMPGRQGMRDPRADVHHNPEEAFGRGRVSVYQPRVPRREPRAMSDSAFDEVFAALSCDRDRAIAAFYVSTGARAAELLGVTCDRVDIGQQLVGVIRKGSGDLQWLPAMPDAFVWLQRYRQGLREQVPSGAGDAVWWTRRRPWRPLTYPAMRAVLVRVNQQLGTNWTLHDLRHTAARRMVKDPRLTLPDVQWLLGHAHLTTTQVYLEPRLEEVVERCRTHHRQRSEPVAPPAPAEGYRPEVMAALLGVAR</sequence>
<dbReference type="GO" id="GO:0003677">
    <property type="term" value="F:DNA binding"/>
    <property type="evidence" value="ECO:0007669"/>
    <property type="project" value="UniProtKB-KW"/>
</dbReference>
<dbReference type="Pfam" id="PF00589">
    <property type="entry name" value="Phage_integrase"/>
    <property type="match status" value="1"/>
</dbReference>
<dbReference type="InterPro" id="IPR011010">
    <property type="entry name" value="DNA_brk_join_enz"/>
</dbReference>
<dbReference type="PROSITE" id="PS51898">
    <property type="entry name" value="TYR_RECOMBINASE"/>
    <property type="match status" value="1"/>
</dbReference>
<evidence type="ECO:0000256" key="1">
    <source>
        <dbReference type="ARBA" id="ARBA00023125"/>
    </source>
</evidence>
<feature type="domain" description="Tyr recombinase" evidence="3">
    <location>
        <begin position="198"/>
        <end position="377"/>
    </location>
</feature>
<dbReference type="GO" id="GO:0015074">
    <property type="term" value="P:DNA integration"/>
    <property type="evidence" value="ECO:0007669"/>
    <property type="project" value="InterPro"/>
</dbReference>
<accession>A0A3S9YG64</accession>
<dbReference type="InterPro" id="IPR013762">
    <property type="entry name" value="Integrase-like_cat_sf"/>
</dbReference>
<evidence type="ECO:0000313" key="5">
    <source>
        <dbReference type="Proteomes" id="UP000275579"/>
    </source>
</evidence>